<feature type="region of interest" description="Disordered" evidence="1">
    <location>
        <begin position="286"/>
        <end position="332"/>
    </location>
</feature>
<evidence type="ECO:0000313" key="2">
    <source>
        <dbReference type="EMBL" id="WWD06113.1"/>
    </source>
</evidence>
<gene>
    <name evidence="2" type="ORF">V865_004198</name>
</gene>
<feature type="compositionally biased region" description="Polar residues" evidence="1">
    <location>
        <begin position="23"/>
        <end position="37"/>
    </location>
</feature>
<feature type="compositionally biased region" description="Basic and acidic residues" evidence="1">
    <location>
        <begin position="295"/>
        <end position="310"/>
    </location>
</feature>
<evidence type="ECO:0000256" key="1">
    <source>
        <dbReference type="SAM" id="MobiDB-lite"/>
    </source>
</evidence>
<dbReference type="RefSeq" id="XP_066084080.1">
    <property type="nucleotide sequence ID" value="XM_066227983.1"/>
</dbReference>
<feature type="compositionally biased region" description="Basic and acidic residues" evidence="1">
    <location>
        <begin position="7"/>
        <end position="17"/>
    </location>
</feature>
<dbReference type="Proteomes" id="UP001358614">
    <property type="component" value="Chromosome 1"/>
</dbReference>
<evidence type="ECO:0000313" key="3">
    <source>
        <dbReference type="Proteomes" id="UP001358614"/>
    </source>
</evidence>
<accession>A0AAX4KLB5</accession>
<dbReference type="KEGG" id="ker:91103000"/>
<dbReference type="AlphaFoldDB" id="A0AAX4KLB5"/>
<dbReference type="EMBL" id="CP144089">
    <property type="protein sequence ID" value="WWD06113.1"/>
    <property type="molecule type" value="Genomic_DNA"/>
</dbReference>
<protein>
    <submittedName>
        <fullName evidence="2">Uncharacterized protein</fullName>
    </submittedName>
</protein>
<sequence>MQQNLHNESESESDKIPHPAKIPTSSNGQGDITSRSKQGWDLESLTKSSGNLLNKASDIGMKAFTLGTEYATKASRSDLVKSATSMLNDTYSSLVNGSSTHPTNNDSGFPSPYMEGQEILIFDDRTIDLLYSNTNKLSKLRRPYDPITDTFTDSDSVDDRMGEWMIYKLDPSRYKYTKRSEKYKYQLVALPRIMIDSECSCGKKKFLGSFYGTAEERDAEAEAYLRGDRWYWSMKTDEGKHKFARMEHTLDELTNKTRRKDDGFEIAYVQNDQEEVEEFLNTLEKAKMKSTTRSNSHDSGTKDEKEKDKSYSPFSPRASRFLAGEEGSELIG</sequence>
<proteinExistence type="predicted"/>
<organism evidence="2 3">
    <name type="scientific">Kwoniella europaea PYCC6329</name>
    <dbReference type="NCBI Taxonomy" id="1423913"/>
    <lineage>
        <taxon>Eukaryota</taxon>
        <taxon>Fungi</taxon>
        <taxon>Dikarya</taxon>
        <taxon>Basidiomycota</taxon>
        <taxon>Agaricomycotina</taxon>
        <taxon>Tremellomycetes</taxon>
        <taxon>Tremellales</taxon>
        <taxon>Cryptococcaceae</taxon>
        <taxon>Kwoniella</taxon>
    </lineage>
</organism>
<feature type="region of interest" description="Disordered" evidence="1">
    <location>
        <begin position="1"/>
        <end position="41"/>
    </location>
</feature>
<reference evidence="2 3" key="1">
    <citation type="submission" date="2024-01" db="EMBL/GenBank/DDBJ databases">
        <title>Comparative genomics of Cryptococcus and Kwoniella reveals pathogenesis evolution and contrasting modes of karyotype evolution via chromosome fusion or intercentromeric recombination.</title>
        <authorList>
            <person name="Coelho M.A."/>
            <person name="David-Palma M."/>
            <person name="Shea T."/>
            <person name="Bowers K."/>
            <person name="McGinley-Smith S."/>
            <person name="Mohammad A.W."/>
            <person name="Gnirke A."/>
            <person name="Yurkov A.M."/>
            <person name="Nowrousian M."/>
            <person name="Sun S."/>
            <person name="Cuomo C.A."/>
            <person name="Heitman J."/>
        </authorList>
    </citation>
    <scope>NUCLEOTIDE SEQUENCE [LARGE SCALE GENOMIC DNA]</scope>
    <source>
        <strain evidence="2 3">PYCC6329</strain>
    </source>
</reference>
<dbReference type="GeneID" id="91103000"/>
<keyword evidence="3" id="KW-1185">Reference proteome</keyword>
<name>A0AAX4KLB5_9TREE</name>